<evidence type="ECO:0000313" key="3">
    <source>
        <dbReference type="Proteomes" id="UP000886674"/>
    </source>
</evidence>
<organism evidence="2 3">
    <name type="scientific">Candidatus Thiodiazotropha taylori</name>
    <dbReference type="NCBI Taxonomy" id="2792791"/>
    <lineage>
        <taxon>Bacteria</taxon>
        <taxon>Pseudomonadati</taxon>
        <taxon>Pseudomonadota</taxon>
        <taxon>Gammaproteobacteria</taxon>
        <taxon>Chromatiales</taxon>
        <taxon>Sedimenticolaceae</taxon>
        <taxon>Candidatus Thiodiazotropha</taxon>
    </lineage>
</organism>
<dbReference type="SUPFAM" id="SSF53271">
    <property type="entry name" value="PRTase-like"/>
    <property type="match status" value="1"/>
</dbReference>
<dbReference type="EC" id="2.4.2.9" evidence="2"/>
<feature type="domain" description="Phosphoribosyltransferase" evidence="1">
    <location>
        <begin position="26"/>
        <end position="151"/>
    </location>
</feature>
<dbReference type="AlphaFoldDB" id="A0A9E4NGY4"/>
<dbReference type="NCBIfam" id="NF003545">
    <property type="entry name" value="PRK05205.1-1"/>
    <property type="match status" value="1"/>
</dbReference>
<comment type="caution">
    <text evidence="2">The sequence shown here is derived from an EMBL/GenBank/DDBJ whole genome shotgun (WGS) entry which is preliminary data.</text>
</comment>
<keyword evidence="2" id="KW-0808">Transferase</keyword>
<protein>
    <submittedName>
        <fullName evidence="2">Bifunctional pyr operon transcriptional regulator/uracil phosphoribosyltransferase PyrR</fullName>
        <ecNumber evidence="2">2.4.2.9</ecNumber>
    </submittedName>
</protein>
<dbReference type="InterPro" id="IPR050137">
    <property type="entry name" value="PyrR_bifunctional"/>
</dbReference>
<dbReference type="InterPro" id="IPR000836">
    <property type="entry name" value="PRTase_dom"/>
</dbReference>
<keyword evidence="2" id="KW-0328">Glycosyltransferase</keyword>
<dbReference type="InterPro" id="IPR029057">
    <property type="entry name" value="PRTase-like"/>
</dbReference>
<dbReference type="PANTHER" id="PTHR11608">
    <property type="entry name" value="BIFUNCTIONAL PROTEIN PYRR"/>
    <property type="match status" value="1"/>
</dbReference>
<dbReference type="CDD" id="cd06223">
    <property type="entry name" value="PRTases_typeI"/>
    <property type="match status" value="1"/>
</dbReference>
<dbReference type="EMBL" id="JAEPCR010000006">
    <property type="protein sequence ID" value="MCG7977104.1"/>
    <property type="molecule type" value="Genomic_DNA"/>
</dbReference>
<dbReference type="Gene3D" id="3.40.50.2020">
    <property type="match status" value="1"/>
</dbReference>
<gene>
    <name evidence="2" type="primary">pyrR</name>
    <name evidence="2" type="ORF">JAY77_03010</name>
</gene>
<dbReference type="Pfam" id="PF00156">
    <property type="entry name" value="Pribosyltran"/>
    <property type="match status" value="1"/>
</dbReference>
<evidence type="ECO:0000259" key="1">
    <source>
        <dbReference type="Pfam" id="PF00156"/>
    </source>
</evidence>
<name>A0A9E4NGY4_9GAMM</name>
<accession>A0A9E4NGY4</accession>
<evidence type="ECO:0000313" key="2">
    <source>
        <dbReference type="EMBL" id="MCG7977104.1"/>
    </source>
</evidence>
<dbReference type="GO" id="GO:0004845">
    <property type="term" value="F:uracil phosphoribosyltransferase activity"/>
    <property type="evidence" value="ECO:0007669"/>
    <property type="project" value="UniProtKB-EC"/>
</dbReference>
<sequence>MNNRKMYMDANEVRPLVDVMADKVHSLLNSSGITDPLMIGIRTGGVWLAEILHNQLQLDDPLGTLDISFYRDDFTRIGMNPEVHPSDLPIPVDDRHIILVDDVLHTGRTIRAALNEIFDYGRPASIILATLVDRSGRELPIQPDVVGLHPELEQNQHITLIGPEPLGLVIGTKTNRRSRSDEQG</sequence>
<dbReference type="Proteomes" id="UP000886674">
    <property type="component" value="Unassembled WGS sequence"/>
</dbReference>
<reference evidence="2" key="1">
    <citation type="journal article" date="2021" name="Proc. Natl. Acad. Sci. U.S.A.">
        <title>Global biogeography of chemosynthetic symbionts reveals both localized and globally distributed symbiont groups. .</title>
        <authorList>
            <person name="Osvatic J.T."/>
            <person name="Wilkins L.G.E."/>
            <person name="Leibrecht L."/>
            <person name="Leray M."/>
            <person name="Zauner S."/>
            <person name="Polzin J."/>
            <person name="Camacho Y."/>
            <person name="Gros O."/>
            <person name="van Gils J.A."/>
            <person name="Eisen J.A."/>
            <person name="Petersen J.M."/>
            <person name="Yuen B."/>
        </authorList>
    </citation>
    <scope>NUCLEOTIDE SEQUENCE</scope>
    <source>
        <strain evidence="2">MAGclacostrist055</strain>
    </source>
</reference>
<dbReference type="PANTHER" id="PTHR11608:SF0">
    <property type="entry name" value="BIFUNCTIONAL PROTEIN PYRR"/>
    <property type="match status" value="1"/>
</dbReference>
<proteinExistence type="predicted"/>